<protein>
    <submittedName>
        <fullName evidence="2">Uncharacterized protein</fullName>
    </submittedName>
</protein>
<evidence type="ECO:0000313" key="2">
    <source>
        <dbReference type="EMBL" id="MDP0589908.1"/>
    </source>
</evidence>
<evidence type="ECO:0000256" key="1">
    <source>
        <dbReference type="SAM" id="MobiDB-lite"/>
    </source>
</evidence>
<comment type="caution">
    <text evidence="2">The sequence shown here is derived from an EMBL/GenBank/DDBJ whole genome shotgun (WGS) entry which is preliminary data.</text>
</comment>
<feature type="compositionally biased region" description="Basic and acidic residues" evidence="1">
    <location>
        <begin position="157"/>
        <end position="166"/>
    </location>
</feature>
<evidence type="ECO:0000313" key="3">
    <source>
        <dbReference type="Proteomes" id="UP001178148"/>
    </source>
</evidence>
<feature type="compositionally biased region" description="Basic and acidic residues" evidence="1">
    <location>
        <begin position="209"/>
        <end position="225"/>
    </location>
</feature>
<gene>
    <name evidence="2" type="ORF">QS748_12285</name>
</gene>
<accession>A0AA90NXX1</accession>
<proteinExistence type="predicted"/>
<keyword evidence="3" id="KW-1185">Reference proteome</keyword>
<dbReference type="AlphaFoldDB" id="A0AA90NXX1"/>
<sequence>MPSLGGLPKKTLYLEIDKDDSQQSNLERPLEHSDESGETPMGDVMLDKKEGKCAQQPSLERLLLDESTVGNADLDATEGECRQGSKCCSRLERSDKIDANPVGNDVSDKAEQYVKHNYDQVLKELCSVTILYEEDGECFQESNRDSLSENGNGSSVLERRLKDSKLDANPLGNDMSDKAEQYFKHNYDQLLEELYSVTKLHGIDRKCSQGFKHDSRLGGSDKIDANQEGDVVLGEEECSQ</sequence>
<feature type="region of interest" description="Disordered" evidence="1">
    <location>
        <begin position="1"/>
        <end position="44"/>
    </location>
</feature>
<feature type="region of interest" description="Disordered" evidence="1">
    <location>
        <begin position="141"/>
        <end position="173"/>
    </location>
</feature>
<feature type="region of interest" description="Disordered" evidence="1">
    <location>
        <begin position="209"/>
        <end position="240"/>
    </location>
</feature>
<dbReference type="EMBL" id="JASXSV010000023">
    <property type="protein sequence ID" value="MDP0589908.1"/>
    <property type="molecule type" value="Genomic_DNA"/>
</dbReference>
<organism evidence="2 3">
    <name type="scientific">Candidatus Endonucleibacter bathymodioli</name>
    <dbReference type="NCBI Taxonomy" id="539814"/>
    <lineage>
        <taxon>Bacteria</taxon>
        <taxon>Pseudomonadati</taxon>
        <taxon>Pseudomonadota</taxon>
        <taxon>Gammaproteobacteria</taxon>
        <taxon>Oceanospirillales</taxon>
        <taxon>Endozoicomonadaceae</taxon>
        <taxon>Candidatus Endonucleibacter</taxon>
    </lineage>
</organism>
<name>A0AA90NXX1_9GAMM</name>
<dbReference type="Proteomes" id="UP001178148">
    <property type="component" value="Unassembled WGS sequence"/>
</dbReference>
<reference evidence="2 3" key="1">
    <citation type="journal article" date="2023" name="bioRxiv">
        <title>An intranuclear bacterial parasite of deep-sea mussels expresses apoptosis inhibitors acquired from its host.</title>
        <authorList>
            <person name="Gonzalez Porras M.A."/>
            <person name="Assie A."/>
            <person name="Tietjen M."/>
            <person name="Violette M."/>
            <person name="Kleiner M."/>
            <person name="Gruber-Vodicka H."/>
            <person name="Dubilier N."/>
            <person name="Leisch N."/>
        </authorList>
    </citation>
    <scope>NUCLEOTIDE SEQUENCE [LARGE SCALE GENOMIC DNA]</scope>
    <source>
        <strain evidence="2">IAP13</strain>
    </source>
</reference>